<accession>A0A7S4PSL6</accession>
<dbReference type="InterPro" id="IPR004853">
    <property type="entry name" value="Sugar_P_trans_dom"/>
</dbReference>
<feature type="transmembrane region" description="Helical" evidence="6">
    <location>
        <begin position="333"/>
        <end position="351"/>
    </location>
</feature>
<evidence type="ECO:0000313" key="9">
    <source>
        <dbReference type="EMBL" id="CAE4561179.1"/>
    </source>
</evidence>
<feature type="transmembrane region" description="Helical" evidence="6">
    <location>
        <begin position="236"/>
        <end position="256"/>
    </location>
</feature>
<evidence type="ECO:0000256" key="3">
    <source>
        <dbReference type="ARBA" id="ARBA00022989"/>
    </source>
</evidence>
<dbReference type="InterPro" id="IPR050186">
    <property type="entry name" value="TPT_transporter"/>
</dbReference>
<evidence type="ECO:0000256" key="7">
    <source>
        <dbReference type="SAM" id="SignalP"/>
    </source>
</evidence>
<dbReference type="Pfam" id="PF03151">
    <property type="entry name" value="TPT"/>
    <property type="match status" value="1"/>
</dbReference>
<dbReference type="PANTHER" id="PTHR11132">
    <property type="entry name" value="SOLUTE CARRIER FAMILY 35"/>
    <property type="match status" value="1"/>
</dbReference>
<feature type="signal peptide" evidence="7">
    <location>
        <begin position="1"/>
        <end position="16"/>
    </location>
</feature>
<dbReference type="AlphaFoldDB" id="A0A7S4PSL6"/>
<feature type="transmembrane region" description="Helical" evidence="6">
    <location>
        <begin position="143"/>
        <end position="164"/>
    </location>
</feature>
<sequence>MGLGTVGWLLIALVSAATSQHCAEVAADNREGVCRFENENEQADQGLYLMQQRVTSMEVNVSPQKVGTSGPVTLLETPVPSHKRGLLKGVFFLSAIMIPLSLCGRVHPSLAVVARAVRFGGAYIIVSSVMIESNKWLMSPGRFPFPVTLTFNHMLSCTILANILRKFCPSLFPAMQGVEVTPRYCVKFLGLGVPFMLSTVCGNWAYKFLSVSFLQIMKQTNVVTIYALSVVVGLEALRRCSVILLFFVLAGAIMAVHGELHFMLKGFVLQMISSWSEATKVVFQSFLMSGQAKLDPLSMILFMAPACFLANLIPWAIMDYPQLGTIMDSFVEIWPLVLGNMLLAFVLNIVVAQCIRELSAVGFLLCGVVKDNCIVLTSTIFLGEILTHMQRAGFIVALTGVLLYSLYKQNLDCFKDDNVFRGFGNLIQHLLFGGKSVDNLKAALEDSHSYDGKMGNAEMAKEDSPNAAVHGKAEPEANAPKARD</sequence>
<reference evidence="9" key="1">
    <citation type="submission" date="2021-01" db="EMBL/GenBank/DDBJ databases">
        <authorList>
            <person name="Corre E."/>
            <person name="Pelletier E."/>
            <person name="Niang G."/>
            <person name="Scheremetjew M."/>
            <person name="Finn R."/>
            <person name="Kale V."/>
            <person name="Holt S."/>
            <person name="Cochrane G."/>
            <person name="Meng A."/>
            <person name="Brown T."/>
            <person name="Cohen L."/>
        </authorList>
    </citation>
    <scope>NUCLEOTIDE SEQUENCE</scope>
    <source>
        <strain evidence="9">CCMP3105</strain>
    </source>
</reference>
<dbReference type="GO" id="GO:0016020">
    <property type="term" value="C:membrane"/>
    <property type="evidence" value="ECO:0007669"/>
    <property type="project" value="UniProtKB-SubCell"/>
</dbReference>
<protein>
    <recommendedName>
        <fullName evidence="8">Sugar phosphate transporter domain-containing protein</fullName>
    </recommendedName>
</protein>
<evidence type="ECO:0000256" key="2">
    <source>
        <dbReference type="ARBA" id="ARBA00022692"/>
    </source>
</evidence>
<feature type="compositionally biased region" description="Basic and acidic residues" evidence="5">
    <location>
        <begin position="471"/>
        <end position="484"/>
    </location>
</feature>
<evidence type="ECO:0000256" key="1">
    <source>
        <dbReference type="ARBA" id="ARBA00004141"/>
    </source>
</evidence>
<evidence type="ECO:0000256" key="6">
    <source>
        <dbReference type="SAM" id="Phobius"/>
    </source>
</evidence>
<feature type="transmembrane region" description="Helical" evidence="6">
    <location>
        <begin position="297"/>
        <end position="318"/>
    </location>
</feature>
<dbReference type="EMBL" id="HBNR01001106">
    <property type="protein sequence ID" value="CAE4561179.1"/>
    <property type="molecule type" value="Transcribed_RNA"/>
</dbReference>
<keyword evidence="7" id="KW-0732">Signal</keyword>
<keyword evidence="2 6" id="KW-0812">Transmembrane</keyword>
<organism evidence="9">
    <name type="scientific">Alexandrium monilatum</name>
    <dbReference type="NCBI Taxonomy" id="311494"/>
    <lineage>
        <taxon>Eukaryota</taxon>
        <taxon>Sar</taxon>
        <taxon>Alveolata</taxon>
        <taxon>Dinophyceae</taxon>
        <taxon>Gonyaulacales</taxon>
        <taxon>Pyrocystaceae</taxon>
        <taxon>Alexandrium</taxon>
    </lineage>
</organism>
<feature type="region of interest" description="Disordered" evidence="5">
    <location>
        <begin position="453"/>
        <end position="484"/>
    </location>
</feature>
<evidence type="ECO:0000259" key="8">
    <source>
        <dbReference type="Pfam" id="PF03151"/>
    </source>
</evidence>
<feature type="transmembrane region" description="Helical" evidence="6">
    <location>
        <begin position="358"/>
        <end position="382"/>
    </location>
</feature>
<gene>
    <name evidence="9" type="ORF">AMON00008_LOCUS798</name>
</gene>
<feature type="domain" description="Sugar phosphate transporter" evidence="8">
    <location>
        <begin position="130"/>
        <end position="405"/>
    </location>
</feature>
<keyword evidence="4 6" id="KW-0472">Membrane</keyword>
<name>A0A7S4PSL6_9DINO</name>
<feature type="transmembrane region" description="Helical" evidence="6">
    <location>
        <begin position="184"/>
        <end position="206"/>
    </location>
</feature>
<proteinExistence type="predicted"/>
<evidence type="ECO:0000256" key="5">
    <source>
        <dbReference type="SAM" id="MobiDB-lite"/>
    </source>
</evidence>
<comment type="subcellular location">
    <subcellularLocation>
        <location evidence="1">Membrane</location>
        <topology evidence="1">Multi-pass membrane protein</topology>
    </subcellularLocation>
</comment>
<evidence type="ECO:0000256" key="4">
    <source>
        <dbReference type="ARBA" id="ARBA00023136"/>
    </source>
</evidence>
<feature type="chain" id="PRO_5031560197" description="Sugar phosphate transporter domain-containing protein" evidence="7">
    <location>
        <begin position="17"/>
        <end position="484"/>
    </location>
</feature>
<keyword evidence="3 6" id="KW-1133">Transmembrane helix</keyword>
<feature type="transmembrane region" description="Helical" evidence="6">
    <location>
        <begin position="388"/>
        <end position="407"/>
    </location>
</feature>